<proteinExistence type="predicted"/>
<gene>
    <name evidence="1" type="ordered locus">Metme_0431</name>
</gene>
<dbReference type="EMBL" id="CP002738">
    <property type="protein sequence ID" value="AEF98875.1"/>
    <property type="molecule type" value="Genomic_DNA"/>
</dbReference>
<protein>
    <submittedName>
        <fullName evidence="1">Uncharacterized protein</fullName>
    </submittedName>
</protein>
<dbReference type="STRING" id="857087.Metme_0431"/>
<dbReference type="AlphaFoldDB" id="G0A1I2"/>
<sequence length="67" mass="7500">MLDFIAIYLLHGNAPLSYAHRAQEPFVVSESNHELLNGIIYIDGVTRAVQVLVPQKNQFIFTAKSLS</sequence>
<reference evidence="1 2" key="1">
    <citation type="journal article" date="2011" name="J. Bacteriol.">
        <title>Complete Genome Sequence of the Aerobic Marine Methanotroph Methylomonas methanica MC09.</title>
        <authorList>
            <person name="Boden R."/>
            <person name="Cunliffe M."/>
            <person name="Scanlan J."/>
            <person name="Moussard H."/>
            <person name="Kits K.D."/>
            <person name="Klotz M.G."/>
            <person name="Jetten M.S."/>
            <person name="Vuilleumier S."/>
            <person name="Han J."/>
            <person name="Peters L."/>
            <person name="Mikhailova N."/>
            <person name="Teshima H."/>
            <person name="Tapia R."/>
            <person name="Kyrpides N."/>
            <person name="Ivanova N."/>
            <person name="Pagani I."/>
            <person name="Cheng J.F."/>
            <person name="Goodwin L."/>
            <person name="Han C."/>
            <person name="Hauser L."/>
            <person name="Land M.L."/>
            <person name="Lapidus A."/>
            <person name="Lucas S."/>
            <person name="Pitluck S."/>
            <person name="Woyke T."/>
            <person name="Stein L."/>
            <person name="Murrell J.C."/>
        </authorList>
    </citation>
    <scope>NUCLEOTIDE SEQUENCE [LARGE SCALE GENOMIC DNA]</scope>
    <source>
        <strain evidence="1 2">MC09</strain>
    </source>
</reference>
<name>G0A1I2_METMM</name>
<evidence type="ECO:0000313" key="1">
    <source>
        <dbReference type="EMBL" id="AEF98875.1"/>
    </source>
</evidence>
<dbReference type="HOGENOM" id="CLU_2807520_0_0_6"/>
<organism evidence="1 2">
    <name type="scientific">Methylomonas methanica (strain DSM 25384 / MC09)</name>
    <dbReference type="NCBI Taxonomy" id="857087"/>
    <lineage>
        <taxon>Bacteria</taxon>
        <taxon>Pseudomonadati</taxon>
        <taxon>Pseudomonadota</taxon>
        <taxon>Gammaproteobacteria</taxon>
        <taxon>Methylococcales</taxon>
        <taxon>Methylococcaceae</taxon>
        <taxon>Methylomonas</taxon>
    </lineage>
</organism>
<evidence type="ECO:0000313" key="2">
    <source>
        <dbReference type="Proteomes" id="UP000008888"/>
    </source>
</evidence>
<accession>G0A1I2</accession>
<reference key="2">
    <citation type="submission" date="2011-05" db="EMBL/GenBank/DDBJ databases">
        <title>Complete genome sequence of the aerobic marine methanotroph Methylomonas methanica MC09.</title>
        <authorList>
            <person name="Boden R."/>
            <person name="Cunliffe M."/>
            <person name="Scanlan J."/>
            <person name="Moussard H."/>
            <person name="Kits K.D."/>
            <person name="Klotz M."/>
            <person name="Jetten M."/>
            <person name="Vuilleumier S."/>
            <person name="Han J."/>
            <person name="Peters L."/>
            <person name="Mikhailova N."/>
            <person name="Teshima H."/>
            <person name="Tapia R."/>
            <person name="Kyrpides N."/>
            <person name="Ivanova N."/>
            <person name="Pagani I."/>
            <person name="Cheng J.-F."/>
            <person name="Goodwin L."/>
            <person name="Han C."/>
            <person name="Hauser L."/>
            <person name="Land M."/>
            <person name="Lapidus A."/>
            <person name="Lucas S."/>
            <person name="Pitluck S."/>
            <person name="Woyke T."/>
            <person name="Stein L.Y."/>
            <person name="Murrell C."/>
        </authorList>
    </citation>
    <scope>NUCLEOTIDE SEQUENCE</scope>
    <source>
        <strain>MC09</strain>
    </source>
</reference>
<keyword evidence="2" id="KW-1185">Reference proteome</keyword>
<dbReference type="Proteomes" id="UP000008888">
    <property type="component" value="Chromosome"/>
</dbReference>
<dbReference type="KEGG" id="mmt:Metme_0431"/>
<reference evidence="2" key="3">
    <citation type="submission" date="2011-05" db="EMBL/GenBank/DDBJ databases">
        <title>Complete sequence of Methylomonas methanica MC09.</title>
        <authorList>
            <consortium name="US DOE Joint Genome Institute"/>
            <person name="Lucas S."/>
            <person name="Han J."/>
            <person name="Lapidus A."/>
            <person name="Cheng J.-F."/>
            <person name="Goodwin L."/>
            <person name="Pitluck S."/>
            <person name="Peters L."/>
            <person name="Mikhailova N."/>
            <person name="Teshima H."/>
            <person name="Han C."/>
            <person name="Tapia R."/>
            <person name="Land M."/>
            <person name="Hauser L."/>
            <person name="Kyrpides N."/>
            <person name="Ivanova N."/>
            <person name="Pagani I."/>
            <person name="Stein L."/>
            <person name="Woyke T."/>
        </authorList>
    </citation>
    <scope>NUCLEOTIDE SEQUENCE [LARGE SCALE GENOMIC DNA]</scope>
    <source>
        <strain evidence="2">MC09</strain>
    </source>
</reference>